<dbReference type="Proteomes" id="UP001172101">
    <property type="component" value="Unassembled WGS sequence"/>
</dbReference>
<feature type="region of interest" description="Disordered" evidence="1">
    <location>
        <begin position="135"/>
        <end position="206"/>
    </location>
</feature>
<evidence type="ECO:0000313" key="3">
    <source>
        <dbReference type="Proteomes" id="UP001172101"/>
    </source>
</evidence>
<feature type="compositionally biased region" description="Polar residues" evidence="1">
    <location>
        <begin position="1"/>
        <end position="10"/>
    </location>
</feature>
<dbReference type="EMBL" id="JAUIRO010000005">
    <property type="protein sequence ID" value="KAK0712540.1"/>
    <property type="molecule type" value="Genomic_DNA"/>
</dbReference>
<protein>
    <submittedName>
        <fullName evidence="2">Uncharacterized protein</fullName>
    </submittedName>
</protein>
<dbReference type="AlphaFoldDB" id="A0AA40AB78"/>
<dbReference type="RefSeq" id="XP_060293863.1">
    <property type="nucleotide sequence ID" value="XM_060445567.1"/>
</dbReference>
<keyword evidence="3" id="KW-1185">Reference proteome</keyword>
<feature type="compositionally biased region" description="Basic and acidic residues" evidence="1">
    <location>
        <begin position="167"/>
        <end position="180"/>
    </location>
</feature>
<evidence type="ECO:0000313" key="2">
    <source>
        <dbReference type="EMBL" id="KAK0712540.1"/>
    </source>
</evidence>
<gene>
    <name evidence="2" type="ORF">B0T26DRAFT_752766</name>
</gene>
<organism evidence="2 3">
    <name type="scientific">Lasiosphaeria miniovina</name>
    <dbReference type="NCBI Taxonomy" id="1954250"/>
    <lineage>
        <taxon>Eukaryota</taxon>
        <taxon>Fungi</taxon>
        <taxon>Dikarya</taxon>
        <taxon>Ascomycota</taxon>
        <taxon>Pezizomycotina</taxon>
        <taxon>Sordariomycetes</taxon>
        <taxon>Sordariomycetidae</taxon>
        <taxon>Sordariales</taxon>
        <taxon>Lasiosphaeriaceae</taxon>
        <taxon>Lasiosphaeria</taxon>
    </lineage>
</organism>
<feature type="region of interest" description="Disordered" evidence="1">
    <location>
        <begin position="1"/>
        <end position="44"/>
    </location>
</feature>
<accession>A0AA40AB78</accession>
<reference evidence="2" key="1">
    <citation type="submission" date="2023-06" db="EMBL/GenBank/DDBJ databases">
        <title>Genome-scale phylogeny and comparative genomics of the fungal order Sordariales.</title>
        <authorList>
            <consortium name="Lawrence Berkeley National Laboratory"/>
            <person name="Hensen N."/>
            <person name="Bonometti L."/>
            <person name="Westerberg I."/>
            <person name="Brannstrom I.O."/>
            <person name="Guillou S."/>
            <person name="Cros-Aarteil S."/>
            <person name="Calhoun S."/>
            <person name="Haridas S."/>
            <person name="Kuo A."/>
            <person name="Mondo S."/>
            <person name="Pangilinan J."/>
            <person name="Riley R."/>
            <person name="LaButti K."/>
            <person name="Andreopoulos B."/>
            <person name="Lipzen A."/>
            <person name="Chen C."/>
            <person name="Yanf M."/>
            <person name="Daum C."/>
            <person name="Ng V."/>
            <person name="Clum A."/>
            <person name="Steindorff A."/>
            <person name="Ohm R."/>
            <person name="Martin F."/>
            <person name="Silar P."/>
            <person name="Natvig D."/>
            <person name="Lalanne C."/>
            <person name="Gautier V."/>
            <person name="Ament-velasquez S.L."/>
            <person name="Kruys A."/>
            <person name="Hutchinson M.I."/>
            <person name="Powell A.J."/>
            <person name="Barry K."/>
            <person name="Miller A.N."/>
            <person name="Grigoriev I.V."/>
            <person name="Debuchy R."/>
            <person name="Gladieux P."/>
            <person name="Thoren M.H."/>
            <person name="Johannesson H."/>
        </authorList>
    </citation>
    <scope>NUCLEOTIDE SEQUENCE</scope>
    <source>
        <strain evidence="2">SMH2392-1A</strain>
    </source>
</reference>
<evidence type="ECO:0000256" key="1">
    <source>
        <dbReference type="SAM" id="MobiDB-lite"/>
    </source>
</evidence>
<name>A0AA40AB78_9PEZI</name>
<feature type="compositionally biased region" description="Basic and acidic residues" evidence="1">
    <location>
        <begin position="187"/>
        <end position="197"/>
    </location>
</feature>
<dbReference type="GeneID" id="85328837"/>
<comment type="caution">
    <text evidence="2">The sequence shown here is derived from an EMBL/GenBank/DDBJ whole genome shotgun (WGS) entry which is preliminary data.</text>
</comment>
<proteinExistence type="predicted"/>
<feature type="compositionally biased region" description="Acidic residues" evidence="1">
    <location>
        <begin position="136"/>
        <end position="157"/>
    </location>
</feature>
<sequence length="206" mass="23200">MGDPDGQSQLRGRPKASALGALEKTSQKGASKKAQTIAEPRGLSPFDAGSRRFVIVKPTDDRAPSKKEPFFIRTRILANGSETLFLDLKDRSPQAELKGVLGNIININLDVLNATVEVKVLFHYIYLLLRHRDGRGDEDEDEDEEDEDEDEGEEGDQDQQTSQVEGDESRQVEGDENGRDEQDEEEPRDKEELQDRRRCSRQTSNS</sequence>